<evidence type="ECO:0000313" key="6">
    <source>
        <dbReference type="EMBL" id="KAH7033304.1"/>
    </source>
</evidence>
<sequence length="280" mass="30801">MSIRSPLRIIPTRLHGTITTTAATRTATRHTRRNFFSSPPPQTLTAERTLPYPAARVYDLIADVDSYTQFLPYCKVARVTAWTDPRPYPNSSSSTTDKNNDGTATATATANTTTASGSLDPTLAAQHRRWPTRADLTAGWGGFEETYTSRLFCIPGRYVEAISGDARTEIPASLLREHGLVDPGPLPDSRNNSSSSAQNSSNAGVFKSLVTRWTVTPDEARTKRDMYQHEWTNVRLDIRFAFANPLYAAVSSAVADKVAPIMIDAFDKRARAILGHPSRK</sequence>
<proteinExistence type="inferred from homology"/>
<feature type="domain" description="Coenzyme Q-binding protein COQ10 START" evidence="5">
    <location>
        <begin position="50"/>
        <end position="266"/>
    </location>
</feature>
<evidence type="ECO:0000256" key="4">
    <source>
        <dbReference type="SAM" id="MobiDB-lite"/>
    </source>
</evidence>
<dbReference type="GO" id="GO:0005739">
    <property type="term" value="C:mitochondrion"/>
    <property type="evidence" value="ECO:0007669"/>
    <property type="project" value="TreeGrafter"/>
</dbReference>
<dbReference type="AlphaFoldDB" id="A0A9P8Y8U7"/>
<dbReference type="Pfam" id="PF03364">
    <property type="entry name" value="Polyketide_cyc"/>
    <property type="match status" value="1"/>
</dbReference>
<dbReference type="Proteomes" id="UP000756346">
    <property type="component" value="Unassembled WGS sequence"/>
</dbReference>
<organism evidence="6 7">
    <name type="scientific">Microdochium trichocladiopsis</name>
    <dbReference type="NCBI Taxonomy" id="1682393"/>
    <lineage>
        <taxon>Eukaryota</taxon>
        <taxon>Fungi</taxon>
        <taxon>Dikarya</taxon>
        <taxon>Ascomycota</taxon>
        <taxon>Pezizomycotina</taxon>
        <taxon>Sordariomycetes</taxon>
        <taxon>Xylariomycetidae</taxon>
        <taxon>Xylariales</taxon>
        <taxon>Microdochiaceae</taxon>
        <taxon>Microdochium</taxon>
    </lineage>
</organism>
<dbReference type="Gene3D" id="3.30.530.20">
    <property type="match status" value="1"/>
</dbReference>
<comment type="subunit">
    <text evidence="2">Interacts with coenzyme Q.</text>
</comment>
<comment type="caution">
    <text evidence="6">The sequence shown here is derived from an EMBL/GenBank/DDBJ whole genome shotgun (WGS) entry which is preliminary data.</text>
</comment>
<keyword evidence="7" id="KW-1185">Reference proteome</keyword>
<dbReference type="InterPro" id="IPR005031">
    <property type="entry name" value="COQ10_START"/>
</dbReference>
<dbReference type="SUPFAM" id="SSF55961">
    <property type="entry name" value="Bet v1-like"/>
    <property type="match status" value="1"/>
</dbReference>
<dbReference type="PANTHER" id="PTHR12901:SF10">
    <property type="entry name" value="COENZYME Q-BINDING PROTEIN COQ10, MITOCHONDRIAL"/>
    <property type="match status" value="1"/>
</dbReference>
<evidence type="ECO:0000256" key="3">
    <source>
        <dbReference type="ARBA" id="ARBA00024947"/>
    </source>
</evidence>
<protein>
    <submittedName>
        <fullName evidence="6">Dehydrase and lipid transport-domain-containing protein</fullName>
    </submittedName>
</protein>
<feature type="compositionally biased region" description="Low complexity" evidence="4">
    <location>
        <begin position="91"/>
        <end position="115"/>
    </location>
</feature>
<evidence type="ECO:0000256" key="1">
    <source>
        <dbReference type="ARBA" id="ARBA00006885"/>
    </source>
</evidence>
<evidence type="ECO:0000256" key="2">
    <source>
        <dbReference type="ARBA" id="ARBA00011814"/>
    </source>
</evidence>
<feature type="compositionally biased region" description="Low complexity" evidence="4">
    <location>
        <begin position="189"/>
        <end position="202"/>
    </location>
</feature>
<dbReference type="GO" id="GO:0048039">
    <property type="term" value="F:ubiquinone binding"/>
    <property type="evidence" value="ECO:0007669"/>
    <property type="project" value="InterPro"/>
</dbReference>
<feature type="region of interest" description="Disordered" evidence="4">
    <location>
        <begin position="84"/>
        <end position="122"/>
    </location>
</feature>
<dbReference type="InterPro" id="IPR044996">
    <property type="entry name" value="COQ10-like"/>
</dbReference>
<dbReference type="EMBL" id="JAGTJQ010000004">
    <property type="protein sequence ID" value="KAH7033304.1"/>
    <property type="molecule type" value="Genomic_DNA"/>
</dbReference>
<gene>
    <name evidence="6" type="ORF">B0I36DRAFT_430548</name>
</gene>
<evidence type="ECO:0000259" key="5">
    <source>
        <dbReference type="Pfam" id="PF03364"/>
    </source>
</evidence>
<dbReference type="OrthoDB" id="292693at2759"/>
<dbReference type="RefSeq" id="XP_046014136.1">
    <property type="nucleotide sequence ID" value="XM_046162538.1"/>
</dbReference>
<comment type="function">
    <text evidence="3">Required for the function of coenzyme Q in the respiratory chain. May serve as a chaperone or may be involved in the transport of Q6 from its site of synthesis to the catalytic sites of the respiratory complexes.</text>
</comment>
<feature type="region of interest" description="Disordered" evidence="4">
    <location>
        <begin position="178"/>
        <end position="202"/>
    </location>
</feature>
<evidence type="ECO:0000313" key="7">
    <source>
        <dbReference type="Proteomes" id="UP000756346"/>
    </source>
</evidence>
<comment type="similarity">
    <text evidence="1">Belongs to the COQ10 family.</text>
</comment>
<dbReference type="PANTHER" id="PTHR12901">
    <property type="entry name" value="SPERM PROTEIN HOMOLOG"/>
    <property type="match status" value="1"/>
</dbReference>
<accession>A0A9P8Y8U7</accession>
<reference evidence="6" key="1">
    <citation type="journal article" date="2021" name="Nat. Commun.">
        <title>Genetic determinants of endophytism in the Arabidopsis root mycobiome.</title>
        <authorList>
            <person name="Mesny F."/>
            <person name="Miyauchi S."/>
            <person name="Thiergart T."/>
            <person name="Pickel B."/>
            <person name="Atanasova L."/>
            <person name="Karlsson M."/>
            <person name="Huettel B."/>
            <person name="Barry K.W."/>
            <person name="Haridas S."/>
            <person name="Chen C."/>
            <person name="Bauer D."/>
            <person name="Andreopoulos W."/>
            <person name="Pangilinan J."/>
            <person name="LaButti K."/>
            <person name="Riley R."/>
            <person name="Lipzen A."/>
            <person name="Clum A."/>
            <person name="Drula E."/>
            <person name="Henrissat B."/>
            <person name="Kohler A."/>
            <person name="Grigoriev I.V."/>
            <person name="Martin F.M."/>
            <person name="Hacquard S."/>
        </authorList>
    </citation>
    <scope>NUCLEOTIDE SEQUENCE</scope>
    <source>
        <strain evidence="6">MPI-CAGE-CH-0230</strain>
    </source>
</reference>
<name>A0A9P8Y8U7_9PEZI</name>
<dbReference type="InterPro" id="IPR023393">
    <property type="entry name" value="START-like_dom_sf"/>
</dbReference>
<dbReference type="GeneID" id="70192084"/>
<dbReference type="CDD" id="cd07813">
    <property type="entry name" value="COQ10p_like"/>
    <property type="match status" value="1"/>
</dbReference>
<dbReference type="GO" id="GO:0045333">
    <property type="term" value="P:cellular respiration"/>
    <property type="evidence" value="ECO:0007669"/>
    <property type="project" value="InterPro"/>
</dbReference>